<dbReference type="OrthoDB" id="9762443at2"/>
<dbReference type="EMBL" id="CM000913">
    <property type="protein sequence ID" value="EFG10537.1"/>
    <property type="molecule type" value="Genomic_DNA"/>
</dbReference>
<dbReference type="AlphaFoldDB" id="E2Q0J4"/>
<sequence length="563" mass="58256">MSDAVIQENQENQDVRNADLPNAGVPGGDLPGEGAPGGGVVAAAPEQPQDSFSLTLSLAAAPRAVDMTVIATGFNVPTGVYRRQEALWVAEYGNGGNLYRVDEATGSRTRLAQNLGGVEYLDRGVFLDSGKDALFTAVYTSGTLYEVTAETGSAYRVPAASLGAAQGSIIIARSTYAVVQEDGGGVLWKVTREGAATRIAGGLGRPQDVSCVSYGTDELYVTDEDNSGRLLRVSVSSGAVTTVADGLGSTGGLCCTPGNEAFVVEKTASGGIWRIDLATGRRAKVVSGIGNLHDIHVSGHDVYVTDTDNGGRVLRLNRLALPEPDAIVLVGGDGQRQHTGGEFGALSVQVTRGGEAAAGRRVTFEIVDTDGTGTDFAGGSPAVLTSDAYGKATTGPALVAGTRPGMVRVRATAGGSSVTFLLTVREASLPTDVTVGQGHPAAARPGTQWIYPALRLRNVDRHPLGTEPLVITAPPGLRFLEDSVAFTRQADEPAEHLATGERGTDLRTLTLWDVPFDTAPGAWVLIYPAMEIDPDAEPGVLPVEFAIGGPVIVRGQVGVTVTG</sequence>
<dbReference type="GO" id="GO:0005975">
    <property type="term" value="P:carbohydrate metabolic process"/>
    <property type="evidence" value="ECO:0007669"/>
    <property type="project" value="UniProtKB-ARBA"/>
</dbReference>
<dbReference type="RefSeq" id="WP_003962660.1">
    <property type="nucleotide sequence ID" value="NZ_CM000913.1"/>
</dbReference>
<organism evidence="2 3">
    <name type="scientific">Streptomyces clavuligerus</name>
    <dbReference type="NCBI Taxonomy" id="1901"/>
    <lineage>
        <taxon>Bacteria</taxon>
        <taxon>Bacillati</taxon>
        <taxon>Actinomycetota</taxon>
        <taxon>Actinomycetes</taxon>
        <taxon>Kitasatosporales</taxon>
        <taxon>Streptomycetaceae</taxon>
        <taxon>Streptomyces</taxon>
    </lineage>
</organism>
<dbReference type="KEGG" id="sclf:BB341_01185"/>
<feature type="compositionally biased region" description="Gly residues" evidence="1">
    <location>
        <begin position="25"/>
        <end position="40"/>
    </location>
</feature>
<accession>E2Q0J4</accession>
<dbReference type="SUPFAM" id="SSF63825">
    <property type="entry name" value="YWTD domain"/>
    <property type="match status" value="1"/>
</dbReference>
<name>E2Q0J4_STRCL</name>
<dbReference type="Gene3D" id="2.120.10.30">
    <property type="entry name" value="TolB, C-terminal domain"/>
    <property type="match status" value="1"/>
</dbReference>
<protein>
    <submittedName>
        <fullName evidence="2">Uncharacterized protein</fullName>
    </submittedName>
</protein>
<evidence type="ECO:0000313" key="2">
    <source>
        <dbReference type="EMBL" id="EFG10537.1"/>
    </source>
</evidence>
<proteinExistence type="predicted"/>
<gene>
    <name evidence="2" type="ORF">SCLAV_5470</name>
</gene>
<evidence type="ECO:0000313" key="3">
    <source>
        <dbReference type="Proteomes" id="UP000002357"/>
    </source>
</evidence>
<keyword evidence="3" id="KW-1185">Reference proteome</keyword>
<dbReference type="InterPro" id="IPR013783">
    <property type="entry name" value="Ig-like_fold"/>
</dbReference>
<dbReference type="InterPro" id="IPR011042">
    <property type="entry name" value="6-blade_b-propeller_TolB-like"/>
</dbReference>
<evidence type="ECO:0000256" key="1">
    <source>
        <dbReference type="SAM" id="MobiDB-lite"/>
    </source>
</evidence>
<dbReference type="Gene3D" id="2.60.40.10">
    <property type="entry name" value="Immunoglobulins"/>
    <property type="match status" value="1"/>
</dbReference>
<dbReference type="GeneID" id="93728136"/>
<feature type="region of interest" description="Disordered" evidence="1">
    <location>
        <begin position="1"/>
        <end position="41"/>
    </location>
</feature>
<dbReference type="Proteomes" id="UP000002357">
    <property type="component" value="Chromosome"/>
</dbReference>
<reference evidence="2 3" key="1">
    <citation type="journal article" date="2010" name="Genome Biol. Evol.">
        <title>The sequence of a 1.8-mb bacterial linear plasmid reveals a rich evolutionary reservoir of secondary metabolic pathways.</title>
        <authorList>
            <person name="Medema M.H."/>
            <person name="Trefzer A."/>
            <person name="Kovalchuk A."/>
            <person name="van den Berg M."/>
            <person name="Mueller U."/>
            <person name="Heijne W."/>
            <person name="Wu L."/>
            <person name="Alam M.T."/>
            <person name="Ronning C.M."/>
            <person name="Nierman W.C."/>
            <person name="Bovenberg R.A.L."/>
            <person name="Breitling R."/>
            <person name="Takano E."/>
        </authorList>
    </citation>
    <scope>NUCLEOTIDE SEQUENCE [LARGE SCALE GENOMIC DNA]</scope>
    <source>
        <strain evidence="3">ATCC 27064 / DSM 738 / JCM 4710 / NBRC 13307 / NCIMB 12785 / NRRL 3585 / VKM Ac-602</strain>
    </source>
</reference>
<dbReference type="STRING" id="1901.BB341_01185"/>
<dbReference type="eggNOG" id="ENOG5030SFY">
    <property type="taxonomic scope" value="Bacteria"/>
</dbReference>